<dbReference type="EMBL" id="AP023287">
    <property type="protein sequence ID" value="BCI52634.1"/>
    <property type="molecule type" value="Genomic_DNA"/>
</dbReference>
<proteinExistence type="predicted"/>
<name>A0A6S6P1K1_9MYCO</name>
<accession>A0A6S6P1K1</accession>
<protein>
    <submittedName>
        <fullName evidence="2">Uncharacterized protein</fullName>
    </submittedName>
</protein>
<evidence type="ECO:0000313" key="3">
    <source>
        <dbReference type="Proteomes" id="UP000515734"/>
    </source>
</evidence>
<organism evidence="2 3">
    <name type="scientific">Mycolicibacterium litorale</name>
    <dbReference type="NCBI Taxonomy" id="758802"/>
    <lineage>
        <taxon>Bacteria</taxon>
        <taxon>Bacillati</taxon>
        <taxon>Actinomycetota</taxon>
        <taxon>Actinomycetes</taxon>
        <taxon>Mycobacteriales</taxon>
        <taxon>Mycobacteriaceae</taxon>
        <taxon>Mycolicibacterium</taxon>
    </lineage>
</organism>
<dbReference type="Proteomes" id="UP000515734">
    <property type="component" value="Chromosome"/>
</dbReference>
<sequence length="102" mass="9895">MTDEAAARYPAPGSPVPGAPPPLKRALTPADGATVGPQGTPPEEAAHQANSRPPTAGAGSGVGERGAPVRAPRLTAAAAMVGIAAGLELAGVLARRSKGVKC</sequence>
<dbReference type="RefSeq" id="WP_413030947.1">
    <property type="nucleotide sequence ID" value="NZ_JBFOKW010000001.1"/>
</dbReference>
<evidence type="ECO:0000256" key="1">
    <source>
        <dbReference type="SAM" id="MobiDB-lite"/>
    </source>
</evidence>
<feature type="region of interest" description="Disordered" evidence="1">
    <location>
        <begin position="1"/>
        <end position="68"/>
    </location>
</feature>
<dbReference type="AlphaFoldDB" id="A0A6S6P1K1"/>
<gene>
    <name evidence="2" type="ORF">NIIDNTM18_19120</name>
</gene>
<reference evidence="2 3" key="1">
    <citation type="submission" date="2020-07" db="EMBL/GenBank/DDBJ databases">
        <title>Complete genome sequence of Mycolicibacterium litorale like strain isolated from cardiac implantable electronic device infection.</title>
        <authorList>
            <person name="Fukano H."/>
            <person name="Miyama H."/>
            <person name="Hoshino Y."/>
        </authorList>
    </citation>
    <scope>NUCLEOTIDE SEQUENCE [LARGE SCALE GENOMIC DNA]</scope>
    <source>
        <strain evidence="2 3">NIIDNTM18</strain>
    </source>
</reference>
<evidence type="ECO:0000313" key="2">
    <source>
        <dbReference type="EMBL" id="BCI52634.1"/>
    </source>
</evidence>
<feature type="compositionally biased region" description="Pro residues" evidence="1">
    <location>
        <begin position="12"/>
        <end position="23"/>
    </location>
</feature>